<organism evidence="2 3">
    <name type="scientific">Corynebacterium endometrii</name>
    <dbReference type="NCBI Taxonomy" id="2488819"/>
    <lineage>
        <taxon>Bacteria</taxon>
        <taxon>Bacillati</taxon>
        <taxon>Actinomycetota</taxon>
        <taxon>Actinomycetes</taxon>
        <taxon>Mycobacteriales</taxon>
        <taxon>Corynebacteriaceae</taxon>
        <taxon>Corynebacterium</taxon>
    </lineage>
</organism>
<dbReference type="Proteomes" id="UP000296352">
    <property type="component" value="Chromosome"/>
</dbReference>
<dbReference type="RefSeq" id="WP_136141712.1">
    <property type="nucleotide sequence ID" value="NZ_CP039247.1"/>
</dbReference>
<feature type="region of interest" description="Disordered" evidence="1">
    <location>
        <begin position="32"/>
        <end position="63"/>
    </location>
</feature>
<evidence type="ECO:0000256" key="1">
    <source>
        <dbReference type="SAM" id="MobiDB-lite"/>
    </source>
</evidence>
<feature type="compositionally biased region" description="Basic and acidic residues" evidence="1">
    <location>
        <begin position="37"/>
        <end position="49"/>
    </location>
</feature>
<proteinExistence type="predicted"/>
<dbReference type="EMBL" id="CP039247">
    <property type="protein sequence ID" value="QCB29066.1"/>
    <property type="molecule type" value="Genomic_DNA"/>
</dbReference>
<accession>A0A4P7QIZ0</accession>
<reference evidence="2 3" key="1">
    <citation type="submission" date="2019-04" db="EMBL/GenBank/DDBJ databases">
        <title>Corynebacterium endometrii sp. nov., isolated from the uterus of a cow with endometritis.</title>
        <authorList>
            <person name="Ballas P."/>
            <person name="Ruckert C."/>
            <person name="Wagener K."/>
            <person name="Drillich M."/>
            <person name="Kaempfer P."/>
            <person name="Busse H.-J."/>
            <person name="Ehling-Schulz M."/>
        </authorList>
    </citation>
    <scope>NUCLEOTIDE SEQUENCE [LARGE SCALE GENOMIC DNA]</scope>
    <source>
        <strain evidence="2 3">LMM-1653</strain>
    </source>
</reference>
<dbReference type="OrthoDB" id="422352at85007"/>
<sequence>MNLDGLADKAKEAAANNRDKIDEQADKLIDSKVQGENAEKVKSGVDKGLDSVLGDGADKGEQQ</sequence>
<evidence type="ECO:0000313" key="3">
    <source>
        <dbReference type="Proteomes" id="UP000296352"/>
    </source>
</evidence>
<name>A0A4P7QIZ0_9CORY</name>
<keyword evidence="3" id="KW-1185">Reference proteome</keyword>
<dbReference type="KEGG" id="cee:CENDO_09005"/>
<protein>
    <recommendedName>
        <fullName evidence="4">Antitoxin</fullName>
    </recommendedName>
</protein>
<evidence type="ECO:0008006" key="4">
    <source>
        <dbReference type="Google" id="ProtNLM"/>
    </source>
</evidence>
<dbReference type="AlphaFoldDB" id="A0A4P7QIZ0"/>
<evidence type="ECO:0000313" key="2">
    <source>
        <dbReference type="EMBL" id="QCB29066.1"/>
    </source>
</evidence>
<gene>
    <name evidence="2" type="ORF">CENDO_09005</name>
</gene>